<keyword evidence="8 14" id="KW-1133">Transmembrane helix</keyword>
<dbReference type="RefSeq" id="XP_001487711.2">
    <property type="nucleotide sequence ID" value="XM_001487661.1"/>
</dbReference>
<dbReference type="GO" id="GO:0102158">
    <property type="term" value="F:very-long-chain (3R)-3-hydroxyacyl-CoA dehydratase activity"/>
    <property type="evidence" value="ECO:0007669"/>
    <property type="project" value="UniProtKB-EC"/>
</dbReference>
<feature type="transmembrane region" description="Helical" evidence="14">
    <location>
        <begin position="176"/>
        <end position="196"/>
    </location>
</feature>
<dbReference type="OMA" id="PKIAKHT"/>
<evidence type="ECO:0000256" key="9">
    <source>
        <dbReference type="ARBA" id="ARBA00023098"/>
    </source>
</evidence>
<dbReference type="Pfam" id="PF04387">
    <property type="entry name" value="PTPLA"/>
    <property type="match status" value="1"/>
</dbReference>
<evidence type="ECO:0000256" key="10">
    <source>
        <dbReference type="ARBA" id="ARBA00023136"/>
    </source>
</evidence>
<evidence type="ECO:0000256" key="1">
    <source>
        <dbReference type="ARBA" id="ARBA00004141"/>
    </source>
</evidence>
<dbReference type="HOGENOM" id="CLU_1209709_0_0_1"/>
<dbReference type="GO" id="GO:0030148">
    <property type="term" value="P:sphingolipid biosynthetic process"/>
    <property type="evidence" value="ECO:0007669"/>
    <property type="project" value="TreeGrafter"/>
</dbReference>
<evidence type="ECO:0000256" key="5">
    <source>
        <dbReference type="ARBA" id="ARBA00022516"/>
    </source>
</evidence>
<feature type="transmembrane region" description="Helical" evidence="14">
    <location>
        <begin position="110"/>
        <end position="128"/>
    </location>
</feature>
<feature type="transmembrane region" description="Helical" evidence="14">
    <location>
        <begin position="49"/>
        <end position="67"/>
    </location>
</feature>
<evidence type="ECO:0000256" key="13">
    <source>
        <dbReference type="ARBA" id="ARBA00036671"/>
    </source>
</evidence>
<reference evidence="15 16" key="1">
    <citation type="journal article" date="2009" name="Nature">
        <title>Evolution of pathogenicity and sexual reproduction in eight Candida genomes.</title>
        <authorList>
            <person name="Butler G."/>
            <person name="Rasmussen M.D."/>
            <person name="Lin M.F."/>
            <person name="Santos M.A."/>
            <person name="Sakthikumar S."/>
            <person name="Munro C.A."/>
            <person name="Rheinbay E."/>
            <person name="Grabherr M."/>
            <person name="Forche A."/>
            <person name="Reedy J.L."/>
            <person name="Agrafioti I."/>
            <person name="Arnaud M.B."/>
            <person name="Bates S."/>
            <person name="Brown A.J."/>
            <person name="Brunke S."/>
            <person name="Costanzo M.C."/>
            <person name="Fitzpatrick D.A."/>
            <person name="de Groot P.W."/>
            <person name="Harris D."/>
            <person name="Hoyer L.L."/>
            <person name="Hube B."/>
            <person name="Klis F.M."/>
            <person name="Kodira C."/>
            <person name="Lennard N."/>
            <person name="Logue M.E."/>
            <person name="Martin R."/>
            <person name="Neiman A.M."/>
            <person name="Nikolaou E."/>
            <person name="Quail M.A."/>
            <person name="Quinn J."/>
            <person name="Santos M.C."/>
            <person name="Schmitzberger F.F."/>
            <person name="Sherlock G."/>
            <person name="Shah P."/>
            <person name="Silverstein K.A."/>
            <person name="Skrzypek M.S."/>
            <person name="Soll D."/>
            <person name="Staggs R."/>
            <person name="Stansfield I."/>
            <person name="Stumpf M.P."/>
            <person name="Sudbery P.E."/>
            <person name="Srikantha T."/>
            <person name="Zeng Q."/>
            <person name="Berman J."/>
            <person name="Berriman M."/>
            <person name="Heitman J."/>
            <person name="Gow N.A."/>
            <person name="Lorenz M.C."/>
            <person name="Birren B.W."/>
            <person name="Kellis M."/>
            <person name="Cuomo C.A."/>
        </authorList>
    </citation>
    <scope>NUCLEOTIDE SEQUENCE [LARGE SCALE GENOMIC DNA]</scope>
    <source>
        <strain evidence="16">ATCC 6260 / CBS 566 / DSM 6381 / JCM 1539 / NBRC 10279 / NRRL Y-324</strain>
    </source>
</reference>
<dbReference type="eggNOG" id="ENOG502SF4K">
    <property type="taxonomic scope" value="Eukaryota"/>
</dbReference>
<evidence type="ECO:0000256" key="6">
    <source>
        <dbReference type="ARBA" id="ARBA00022692"/>
    </source>
</evidence>
<comment type="pathway">
    <text evidence="2 14">Lipid metabolism; fatty acid biosynthesis.</text>
</comment>
<sequence length="217" mass="25277">MPYSLSFPEKCLFYVNIVAMTLWFCCLVRFMVLLPLVGRRFLPGGIADFFHTVALIPLLTYFVVRITKWNVLKLRKNAVFSWGLFNALHMAWICYGVIYPHPKIAKHTTYSLILFSWCVSNTIQYAHYAFFVKTKRSPTWLRWSAYNSFYLTFPLGVIGELGQIFLSLTFVEEASFLDWSIRLTAVLFVPVAYAFYKHLREKAAYHGRPGRNSVARQ</sequence>
<comment type="subcellular location">
    <subcellularLocation>
        <location evidence="14">Endoplasmic reticulum membrane</location>
        <topology evidence="14">Multi-pass membrane protein</topology>
    </subcellularLocation>
    <subcellularLocation>
        <location evidence="1">Membrane</location>
        <topology evidence="1">Multi-pass membrane protein</topology>
    </subcellularLocation>
</comment>
<dbReference type="InParanoid" id="A5DCT3"/>
<keyword evidence="9 14" id="KW-0443">Lipid metabolism</keyword>
<feature type="transmembrane region" description="Helical" evidence="14">
    <location>
        <begin position="79"/>
        <end position="98"/>
    </location>
</feature>
<dbReference type="PANTHER" id="PTHR11035">
    <property type="entry name" value="VERY-LONG-CHAIN (3R)-3-HYDROXYACYL-COA DEHYDRATASE"/>
    <property type="match status" value="1"/>
</dbReference>
<evidence type="ECO:0000256" key="2">
    <source>
        <dbReference type="ARBA" id="ARBA00005194"/>
    </source>
</evidence>
<dbReference type="GeneID" id="5128677"/>
<evidence type="ECO:0000256" key="11">
    <source>
        <dbReference type="ARBA" id="ARBA00023160"/>
    </source>
</evidence>
<keyword evidence="12 14" id="KW-0456">Lyase</keyword>
<dbReference type="STRING" id="294746.A5DCT3"/>
<dbReference type="VEuPathDB" id="FungiDB:PGUG_01088"/>
<keyword evidence="7 14" id="KW-0276">Fatty acid metabolism</keyword>
<comment type="catalytic activity">
    <reaction evidence="13 14">
        <text>a very-long-chain (3R)-3-hydroxyacyl-CoA = a very-long-chain (2E)-enoyl-CoA + H2O</text>
        <dbReference type="Rhea" id="RHEA:45812"/>
        <dbReference type="ChEBI" id="CHEBI:15377"/>
        <dbReference type="ChEBI" id="CHEBI:83728"/>
        <dbReference type="ChEBI" id="CHEBI:85440"/>
        <dbReference type="EC" id="4.2.1.134"/>
    </reaction>
</comment>
<dbReference type="Proteomes" id="UP000001997">
    <property type="component" value="Unassembled WGS sequence"/>
</dbReference>
<dbReference type="OrthoDB" id="46988at2759"/>
<evidence type="ECO:0000256" key="7">
    <source>
        <dbReference type="ARBA" id="ARBA00022832"/>
    </source>
</evidence>
<dbReference type="EC" id="4.2.1.134" evidence="4 14"/>
<feature type="transmembrane region" description="Helical" evidence="14">
    <location>
        <begin position="149"/>
        <end position="170"/>
    </location>
</feature>
<keyword evidence="6 14" id="KW-0812">Transmembrane</keyword>
<dbReference type="AlphaFoldDB" id="A5DCT3"/>
<organism evidence="15 16">
    <name type="scientific">Meyerozyma guilliermondii (strain ATCC 6260 / CBS 566 / DSM 6381 / JCM 1539 / NBRC 10279 / NRRL Y-324)</name>
    <name type="common">Yeast</name>
    <name type="synonym">Candida guilliermondii</name>
    <dbReference type="NCBI Taxonomy" id="294746"/>
    <lineage>
        <taxon>Eukaryota</taxon>
        <taxon>Fungi</taxon>
        <taxon>Dikarya</taxon>
        <taxon>Ascomycota</taxon>
        <taxon>Saccharomycotina</taxon>
        <taxon>Pichiomycetes</taxon>
        <taxon>Debaryomycetaceae</taxon>
        <taxon>Meyerozyma</taxon>
    </lineage>
</organism>
<evidence type="ECO:0000256" key="14">
    <source>
        <dbReference type="RuleBase" id="RU363109"/>
    </source>
</evidence>
<dbReference type="InterPro" id="IPR007482">
    <property type="entry name" value="Tyr_Pase-like_PTPLA"/>
</dbReference>
<keyword evidence="5 14" id="KW-0444">Lipid biosynthesis</keyword>
<evidence type="ECO:0000256" key="3">
    <source>
        <dbReference type="ARBA" id="ARBA00007811"/>
    </source>
</evidence>
<dbReference type="FunCoup" id="A5DCT3">
    <property type="interactions" value="27"/>
</dbReference>
<dbReference type="EMBL" id="CH408155">
    <property type="protein sequence ID" value="EDK36990.2"/>
    <property type="molecule type" value="Genomic_DNA"/>
</dbReference>
<protein>
    <recommendedName>
        <fullName evidence="4 14">Very-long-chain (3R)-3-hydroxyacyl-CoA dehydratase</fullName>
        <ecNumber evidence="4 14">4.2.1.134</ecNumber>
    </recommendedName>
</protein>
<proteinExistence type="inferred from homology"/>
<keyword evidence="11 14" id="KW-0275">Fatty acid biosynthesis</keyword>
<accession>A5DCT3</accession>
<dbReference type="KEGG" id="pgu:PGUG_01088"/>
<comment type="similarity">
    <text evidence="3 14">Belongs to the very long-chain fatty acids dehydratase HACD family.</text>
</comment>
<evidence type="ECO:0000313" key="15">
    <source>
        <dbReference type="EMBL" id="EDK36990.2"/>
    </source>
</evidence>
<dbReference type="GO" id="GO:0030497">
    <property type="term" value="P:fatty acid elongation"/>
    <property type="evidence" value="ECO:0007669"/>
    <property type="project" value="TreeGrafter"/>
</dbReference>
<evidence type="ECO:0000256" key="12">
    <source>
        <dbReference type="ARBA" id="ARBA00023239"/>
    </source>
</evidence>
<gene>
    <name evidence="15" type="ORF">PGUG_01088</name>
</gene>
<keyword evidence="10 14" id="KW-0472">Membrane</keyword>
<dbReference type="GO" id="GO:0005789">
    <property type="term" value="C:endoplasmic reticulum membrane"/>
    <property type="evidence" value="ECO:0007669"/>
    <property type="project" value="UniProtKB-SubCell"/>
</dbReference>
<evidence type="ECO:0000313" key="16">
    <source>
        <dbReference type="Proteomes" id="UP000001997"/>
    </source>
</evidence>
<dbReference type="UniPathway" id="UPA00094"/>
<dbReference type="GO" id="GO:0042761">
    <property type="term" value="P:very long-chain fatty acid biosynthetic process"/>
    <property type="evidence" value="ECO:0007669"/>
    <property type="project" value="TreeGrafter"/>
</dbReference>
<evidence type="ECO:0000256" key="4">
    <source>
        <dbReference type="ARBA" id="ARBA00013122"/>
    </source>
</evidence>
<evidence type="ECO:0000256" key="8">
    <source>
        <dbReference type="ARBA" id="ARBA00022989"/>
    </source>
</evidence>
<dbReference type="PANTHER" id="PTHR11035:SF3">
    <property type="entry name" value="VERY-LONG-CHAIN (3R)-3-HYDROXYACYL-COA DEHYDRATASE"/>
    <property type="match status" value="1"/>
</dbReference>
<feature type="transmembrane region" description="Helical" evidence="14">
    <location>
        <begin position="12"/>
        <end position="37"/>
    </location>
</feature>
<keyword evidence="16" id="KW-1185">Reference proteome</keyword>
<keyword evidence="14" id="KW-0256">Endoplasmic reticulum</keyword>
<name>A5DCT3_PICGU</name>
<comment type="function">
    <text evidence="14">Catalyzes the third of the four reactions of the long-chain fatty acids elongation cycle. This endoplasmic reticulum-bound enzymatic process, allows the addition of two carbons to the chain of long- and very long-chain fatty acids/VLCFAs per cycle. This enzyme catalyzes the dehydration of the 3-hydroxyacyl-CoA intermediate into trans-2,3-enoyl-CoA, within each cycle of fatty acid elongation. Thereby, it participates to the production of VLCFAs of different chain lengths that are involved in multiple biological processes as precursors of membrane lipids and lipid mediators.</text>
</comment>